<accession>A0A397R1Q9</accession>
<dbReference type="GO" id="GO:0016787">
    <property type="term" value="F:hydrolase activity"/>
    <property type="evidence" value="ECO:0007669"/>
    <property type="project" value="UniProtKB-KW"/>
</dbReference>
<evidence type="ECO:0000313" key="3">
    <source>
        <dbReference type="EMBL" id="RIA64104.1"/>
    </source>
</evidence>
<keyword evidence="1" id="KW-0378">Hydrolase</keyword>
<dbReference type="Proteomes" id="UP000266506">
    <property type="component" value="Unassembled WGS sequence"/>
</dbReference>
<feature type="domain" description="BD-FAE-like" evidence="2">
    <location>
        <begin position="46"/>
        <end position="246"/>
    </location>
</feature>
<comment type="caution">
    <text evidence="3">The sequence shown here is derived from an EMBL/GenBank/DDBJ whole genome shotgun (WGS) entry which is preliminary data.</text>
</comment>
<dbReference type="EMBL" id="QXEV01000052">
    <property type="protein sequence ID" value="RIA64104.1"/>
    <property type="molecule type" value="Genomic_DNA"/>
</dbReference>
<dbReference type="RefSeq" id="WP_119017068.1">
    <property type="nucleotide sequence ID" value="NZ_QXEV01000052.1"/>
</dbReference>
<reference evidence="3 4" key="1">
    <citation type="submission" date="2018-08" db="EMBL/GenBank/DDBJ databases">
        <title>Genomic Encyclopedia of Archaeal and Bacterial Type Strains, Phase II (KMG-II): from individual species to whole genera.</title>
        <authorList>
            <person name="Goeker M."/>
        </authorList>
    </citation>
    <scope>NUCLEOTIDE SEQUENCE [LARGE SCALE GENOMIC DNA]</scope>
    <source>
        <strain evidence="3 4">ATCC 27112</strain>
    </source>
</reference>
<evidence type="ECO:0000313" key="4">
    <source>
        <dbReference type="Proteomes" id="UP000266506"/>
    </source>
</evidence>
<dbReference type="Gene3D" id="3.40.50.1820">
    <property type="entry name" value="alpha/beta hydrolase"/>
    <property type="match status" value="1"/>
</dbReference>
<sequence>MSIFSSIFKGICVLADMYKERKKKISKNVILHEDIIYGPDKDIHQLDIYIPKNYSGKIPVFLSVHGGGWVYGDRSVSHPYCQYVCEKGFAVINFNYHLAPKYHFPKPIEDLNYVVDYVLKHKEEYNFDIDNIFLVGESAGAHIAMIYTNICTNEDYAKEFDFKVPEGFSPRALVMNCGMVNAKLAFCNHDLISWFTRHLLCDFYGKKMLEEKEIKRIDPMDNISKNFPHAVFTTGKGDILNYQAKSLEKRLTELNMKHTFKEYGKSGINTPHVFHLSIKNKYAKMCNDFQTSYLKSLILNK</sequence>
<dbReference type="PANTHER" id="PTHR48081">
    <property type="entry name" value="AB HYDROLASE SUPERFAMILY PROTEIN C4A8.06C"/>
    <property type="match status" value="1"/>
</dbReference>
<dbReference type="Pfam" id="PF20434">
    <property type="entry name" value="BD-FAE"/>
    <property type="match status" value="1"/>
</dbReference>
<dbReference type="InParanoid" id="A0A397R1Q9"/>
<dbReference type="AlphaFoldDB" id="A0A397R1Q9"/>
<dbReference type="SUPFAM" id="SSF53474">
    <property type="entry name" value="alpha/beta-Hydrolases"/>
    <property type="match status" value="1"/>
</dbReference>
<keyword evidence="4" id="KW-1185">Reference proteome</keyword>
<dbReference type="InterPro" id="IPR029058">
    <property type="entry name" value="AB_hydrolase_fold"/>
</dbReference>
<evidence type="ECO:0000256" key="1">
    <source>
        <dbReference type="ARBA" id="ARBA00022801"/>
    </source>
</evidence>
<evidence type="ECO:0000259" key="2">
    <source>
        <dbReference type="Pfam" id="PF20434"/>
    </source>
</evidence>
<proteinExistence type="predicted"/>
<name>A0A397R1Q9_9MOLU</name>
<organism evidence="3 4">
    <name type="scientific">Anaeroplasma bactoclasticum</name>
    <dbReference type="NCBI Taxonomy" id="2088"/>
    <lineage>
        <taxon>Bacteria</taxon>
        <taxon>Bacillati</taxon>
        <taxon>Mycoplasmatota</taxon>
        <taxon>Mollicutes</taxon>
        <taxon>Anaeroplasmatales</taxon>
        <taxon>Anaeroplasmataceae</taxon>
        <taxon>Anaeroplasma</taxon>
    </lineage>
</organism>
<dbReference type="InterPro" id="IPR049492">
    <property type="entry name" value="BD-FAE-like_dom"/>
</dbReference>
<dbReference type="OrthoDB" id="24847at2"/>
<protein>
    <submittedName>
        <fullName evidence="3">Acetyl esterase/lipase</fullName>
    </submittedName>
</protein>
<gene>
    <name evidence="3" type="ORF">EI71_02042</name>
</gene>
<dbReference type="InterPro" id="IPR050300">
    <property type="entry name" value="GDXG_lipolytic_enzyme"/>
</dbReference>